<dbReference type="SMART" id="SM00360">
    <property type="entry name" value="RRM"/>
    <property type="match status" value="2"/>
</dbReference>
<dbReference type="SUPFAM" id="SSF54928">
    <property type="entry name" value="RNA-binding domain, RBD"/>
    <property type="match status" value="3"/>
</dbReference>
<feature type="compositionally biased region" description="Polar residues" evidence="8">
    <location>
        <begin position="707"/>
        <end position="716"/>
    </location>
</feature>
<proteinExistence type="predicted"/>
<feature type="region of interest" description="Disordered" evidence="8">
    <location>
        <begin position="517"/>
        <end position="538"/>
    </location>
</feature>
<name>A0AAV4E124_9GAST</name>
<dbReference type="PROSITE" id="PS50102">
    <property type="entry name" value="RRM"/>
    <property type="match status" value="2"/>
</dbReference>
<evidence type="ECO:0000256" key="7">
    <source>
        <dbReference type="PROSITE-ProRule" id="PRU00176"/>
    </source>
</evidence>
<dbReference type="InterPro" id="IPR000504">
    <property type="entry name" value="RRM_dom"/>
</dbReference>
<feature type="domain" description="RRM" evidence="9">
    <location>
        <begin position="140"/>
        <end position="219"/>
    </location>
</feature>
<dbReference type="InterPro" id="IPR035979">
    <property type="entry name" value="RBD_domain_sf"/>
</dbReference>
<evidence type="ECO:0000313" key="10">
    <source>
        <dbReference type="EMBL" id="GFO49999.1"/>
    </source>
</evidence>
<evidence type="ECO:0000256" key="2">
    <source>
        <dbReference type="ARBA" id="ARBA00004496"/>
    </source>
</evidence>
<comment type="caution">
    <text evidence="10">The sequence shown here is derived from an EMBL/GenBank/DDBJ whole genome shotgun (WGS) entry which is preliminary data.</text>
</comment>
<feature type="region of interest" description="Disordered" evidence="8">
    <location>
        <begin position="749"/>
        <end position="771"/>
    </location>
</feature>
<evidence type="ECO:0000259" key="9">
    <source>
        <dbReference type="PROSITE" id="PS50102"/>
    </source>
</evidence>
<keyword evidence="4" id="KW-0677">Repeat</keyword>
<evidence type="ECO:0000256" key="8">
    <source>
        <dbReference type="SAM" id="MobiDB-lite"/>
    </source>
</evidence>
<feature type="region of interest" description="Disordered" evidence="8">
    <location>
        <begin position="1119"/>
        <end position="1144"/>
    </location>
</feature>
<dbReference type="InterPro" id="IPR036397">
    <property type="entry name" value="RNaseH_sf"/>
</dbReference>
<dbReference type="CDD" id="cd00590">
    <property type="entry name" value="RRM_SF"/>
    <property type="match status" value="1"/>
</dbReference>
<feature type="compositionally biased region" description="Basic and acidic residues" evidence="8">
    <location>
        <begin position="259"/>
        <end position="269"/>
    </location>
</feature>
<evidence type="ECO:0000256" key="6">
    <source>
        <dbReference type="ARBA" id="ARBA00023242"/>
    </source>
</evidence>
<gene>
    <name evidence="10" type="ORF">PoB_007650400</name>
</gene>
<feature type="domain" description="RRM" evidence="9">
    <location>
        <begin position="779"/>
        <end position="857"/>
    </location>
</feature>
<feature type="region of interest" description="Disordered" evidence="8">
    <location>
        <begin position="322"/>
        <end position="341"/>
    </location>
</feature>
<feature type="compositionally biased region" description="Polar residues" evidence="8">
    <location>
        <begin position="752"/>
        <end position="771"/>
    </location>
</feature>
<evidence type="ECO:0000256" key="4">
    <source>
        <dbReference type="ARBA" id="ARBA00022737"/>
    </source>
</evidence>
<keyword evidence="11" id="KW-1185">Reference proteome</keyword>
<dbReference type="EMBL" id="BLXT01008557">
    <property type="protein sequence ID" value="GFO49999.1"/>
    <property type="molecule type" value="Genomic_DNA"/>
</dbReference>
<evidence type="ECO:0000256" key="1">
    <source>
        <dbReference type="ARBA" id="ARBA00004123"/>
    </source>
</evidence>
<accession>A0AAV4E124</accession>
<protein>
    <submittedName>
        <fullName evidence="10">Histone-lysine N-methyltransferase SETMAR</fullName>
    </submittedName>
</protein>
<dbReference type="Gene3D" id="3.30.420.10">
    <property type="entry name" value="Ribonuclease H-like superfamily/Ribonuclease H"/>
    <property type="match status" value="1"/>
</dbReference>
<dbReference type="Gene3D" id="3.30.70.330">
    <property type="match status" value="2"/>
</dbReference>
<comment type="subcellular location">
    <subcellularLocation>
        <location evidence="2">Cytoplasm</location>
    </subcellularLocation>
    <subcellularLocation>
        <location evidence="1">Nucleus</location>
    </subcellularLocation>
</comment>
<dbReference type="Pfam" id="PF00076">
    <property type="entry name" value="RRM_1"/>
    <property type="match status" value="2"/>
</dbReference>
<sequence>MEQGTSISTLPVTEFKPSAPVPPSSPPFPCTSASAFTVYIKNLSPTVDSVFLKITCSPYGDVSNVKVNAEGGTLDRLKEAIRRKRPGLLRRGVVLQHDNATPHSANLTQQWLQRYGWEILPHPAHSPDLSPSDFHLFGPLKRHLGGMAFETEDDLISELRNWFDNLDVDFFRVIREDDGTSKGFAFVTFKQTEHAKKAIRMLNGKELDGRILFAGPAIKKATKHHHDPHHYYHYHHLIQQQQQQQTCSHQQIKQPLRHPNRDLSHHAEESQAVIQDILSSKISPHIKIPLVSEVDLEEGCIEEEYTYLNLQKIENKYSESLEQRSSQRFKMDEGSQKGKHRIRYRQHYSSDKAKFLGKRSSSPGRSVPFATSGINKGIDFYNNKFEISSGTRKSFFSASSNNMNQTKQVVSFSQDHPCSFRLPNFPTLRPSATNVEDTLNMHQIYYNQQHQLHYDQNVQTVSQTSNLFQLHKNCYEWQPTIFNIHEIRDRTNPIAQLSLIEAKRCNTFLHKKIRLESRQGSNQKRRRAQSLQPCHEKRVNSSNSFQETKYQCLQPRTGEHPCKRELQDHMNYPFHLQSYSLYCENDKRLLRSETLPKSSWTQTDFQTFSNNEHKQSESFQCHFSQHNLQTCQRKNLESCKSKRNTDCFQELGRIHSRWYDLKVNKHEPNEHQYHHHKKELHTFLSEKESLSKEKQQNGDMPQASEGDFTTVSNSDQNTKGVGANIISENVTCDINYDFFHLQQRMQLAGPVSTGQQSQHNPTSSSNQGSFQVNGAQQGINLYVKHLDEEVDDASLKNMFSKFGEVISAKVMMEGERSRGFGFVCFLRAEDAARATRDMRRNVDDVNKKHLYVAPAQRKEERQAFFREKLKAKRRDVLSTSRKKDTNDGVSSDTIDIQDTSNLGSLNPTLLKNTLNALYRLDIGNIERNHGSRKGSQAKLLYERQNNELNAGSSCSGEKKIRKWCSRFNMPNLLNFDCFNMEKLRTPLIKPTRQGLNVGESFWAEHLEERHAMCNGQNFSYNLQTNRERFSSFKELRDSKNALVVSSGPRKLEPILPLWESQQLNLKEVVANKDDIGERTASRFTYLRSDNVFLPKLAPIGCGLPMSLQRENERNNGNKWRAKADRLPCQNDAEDPTSVGNKPYP</sequence>
<dbReference type="FunFam" id="3.30.70.330:FF:000651">
    <property type="entry name" value="Poly(A) binding protein cytoplasmic 1 like"/>
    <property type="match status" value="1"/>
</dbReference>
<feature type="region of interest" description="Disordered" evidence="8">
    <location>
        <begin position="1"/>
        <end position="24"/>
    </location>
</feature>
<feature type="compositionally biased region" description="Polar residues" evidence="8">
    <location>
        <begin position="887"/>
        <end position="897"/>
    </location>
</feature>
<feature type="compositionally biased region" description="Polar residues" evidence="8">
    <location>
        <begin position="1"/>
        <end position="11"/>
    </location>
</feature>
<dbReference type="InterPro" id="IPR012677">
    <property type="entry name" value="Nucleotide-bd_a/b_plait_sf"/>
</dbReference>
<organism evidence="10 11">
    <name type="scientific">Plakobranchus ocellatus</name>
    <dbReference type="NCBI Taxonomy" id="259542"/>
    <lineage>
        <taxon>Eukaryota</taxon>
        <taxon>Metazoa</taxon>
        <taxon>Spiralia</taxon>
        <taxon>Lophotrochozoa</taxon>
        <taxon>Mollusca</taxon>
        <taxon>Gastropoda</taxon>
        <taxon>Heterobranchia</taxon>
        <taxon>Euthyneura</taxon>
        <taxon>Panpulmonata</taxon>
        <taxon>Sacoglossa</taxon>
        <taxon>Placobranchoidea</taxon>
        <taxon>Plakobranchidae</taxon>
        <taxon>Plakobranchus</taxon>
    </lineage>
</organism>
<dbReference type="GO" id="GO:0003723">
    <property type="term" value="F:RNA binding"/>
    <property type="evidence" value="ECO:0007669"/>
    <property type="project" value="UniProtKB-UniRule"/>
</dbReference>
<keyword evidence="5 7" id="KW-0694">RNA-binding</keyword>
<feature type="region of interest" description="Disordered" evidence="8">
    <location>
        <begin position="243"/>
        <end position="270"/>
    </location>
</feature>
<dbReference type="Proteomes" id="UP000735302">
    <property type="component" value="Unassembled WGS sequence"/>
</dbReference>
<evidence type="ECO:0000256" key="3">
    <source>
        <dbReference type="ARBA" id="ARBA00022490"/>
    </source>
</evidence>
<dbReference type="AlphaFoldDB" id="A0AAV4E124"/>
<reference evidence="10 11" key="1">
    <citation type="journal article" date="2021" name="Elife">
        <title>Chloroplast acquisition without the gene transfer in kleptoplastic sea slugs, Plakobranchus ocellatus.</title>
        <authorList>
            <person name="Maeda T."/>
            <person name="Takahashi S."/>
            <person name="Yoshida T."/>
            <person name="Shimamura S."/>
            <person name="Takaki Y."/>
            <person name="Nagai Y."/>
            <person name="Toyoda A."/>
            <person name="Suzuki Y."/>
            <person name="Arimoto A."/>
            <person name="Ishii H."/>
            <person name="Satoh N."/>
            <person name="Nishiyama T."/>
            <person name="Hasebe M."/>
            <person name="Maruyama T."/>
            <person name="Minagawa J."/>
            <person name="Obokata J."/>
            <person name="Shigenobu S."/>
        </authorList>
    </citation>
    <scope>NUCLEOTIDE SEQUENCE [LARGE SCALE GENOMIC DNA]</scope>
</reference>
<evidence type="ECO:0000313" key="11">
    <source>
        <dbReference type="Proteomes" id="UP000735302"/>
    </source>
</evidence>
<keyword evidence="3" id="KW-0963">Cytoplasm</keyword>
<feature type="region of interest" description="Disordered" evidence="8">
    <location>
        <begin position="688"/>
        <end position="716"/>
    </location>
</feature>
<keyword evidence="6" id="KW-0539">Nucleus</keyword>
<dbReference type="GO" id="GO:0005737">
    <property type="term" value="C:cytoplasm"/>
    <property type="evidence" value="ECO:0007669"/>
    <property type="project" value="UniProtKB-SubCell"/>
</dbReference>
<dbReference type="PANTHER" id="PTHR48027">
    <property type="entry name" value="HETEROGENEOUS NUCLEAR RIBONUCLEOPROTEIN 87F-RELATED"/>
    <property type="match status" value="1"/>
</dbReference>
<dbReference type="GO" id="GO:0005634">
    <property type="term" value="C:nucleus"/>
    <property type="evidence" value="ECO:0007669"/>
    <property type="project" value="UniProtKB-SubCell"/>
</dbReference>
<feature type="region of interest" description="Disordered" evidence="8">
    <location>
        <begin position="876"/>
        <end position="897"/>
    </location>
</feature>
<evidence type="ECO:0000256" key="5">
    <source>
        <dbReference type="ARBA" id="ARBA00022884"/>
    </source>
</evidence>
<dbReference type="InterPro" id="IPR052462">
    <property type="entry name" value="SLIRP/GR-RBP-like"/>
</dbReference>